<proteinExistence type="inferred from homology"/>
<evidence type="ECO:0000256" key="4">
    <source>
        <dbReference type="ARBA" id="ARBA00022490"/>
    </source>
</evidence>
<dbReference type="GO" id="GO:0015031">
    <property type="term" value="P:protein transport"/>
    <property type="evidence" value="ECO:0007669"/>
    <property type="project" value="UniProtKB-KW"/>
</dbReference>
<keyword evidence="7" id="KW-0333">Golgi apparatus</keyword>
<name>A0A8J5UJZ9_9ASCO</name>
<comment type="similarity">
    <text evidence="7">Belongs to the COPE family.</text>
</comment>
<dbReference type="Pfam" id="PF04733">
    <property type="entry name" value="Coatomer_E"/>
    <property type="match status" value="1"/>
</dbReference>
<dbReference type="RefSeq" id="XP_049265200.1">
    <property type="nucleotide sequence ID" value="XM_049405154.1"/>
</dbReference>
<dbReference type="GO" id="GO:0006890">
    <property type="term" value="P:retrograde vesicle-mediated transport, Golgi to endoplasmic reticulum"/>
    <property type="evidence" value="ECO:0007669"/>
    <property type="project" value="InterPro"/>
</dbReference>
<evidence type="ECO:0000256" key="6">
    <source>
        <dbReference type="ARBA" id="ARBA00023136"/>
    </source>
</evidence>
<dbReference type="InterPro" id="IPR006822">
    <property type="entry name" value="Coatomer_esu"/>
</dbReference>
<dbReference type="GeneID" id="73468297"/>
<dbReference type="GO" id="GO:0006888">
    <property type="term" value="P:endoplasmic reticulum to Golgi vesicle-mediated transport"/>
    <property type="evidence" value="ECO:0007669"/>
    <property type="project" value="TreeGrafter"/>
</dbReference>
<accession>A0A8J5UJZ9</accession>
<dbReference type="PANTHER" id="PTHR10805">
    <property type="entry name" value="COATOMER SUBUNIT EPSILON"/>
    <property type="match status" value="1"/>
</dbReference>
<dbReference type="PIRSF" id="PIRSF016478">
    <property type="entry name" value="Coatomer_esu"/>
    <property type="match status" value="1"/>
</dbReference>
<evidence type="ECO:0000256" key="2">
    <source>
        <dbReference type="ARBA" id="ARBA00004496"/>
    </source>
</evidence>
<dbReference type="EMBL" id="JAGSYN010000056">
    <property type="protein sequence ID" value="KAG7664968.1"/>
    <property type="molecule type" value="Genomic_DNA"/>
</dbReference>
<dbReference type="PANTHER" id="PTHR10805:SF0">
    <property type="entry name" value="COATOMER SUBUNIT EPSILON"/>
    <property type="match status" value="1"/>
</dbReference>
<comment type="function">
    <text evidence="7">The coatomer is a cytosolic protein complex that binds to dilysine motifs and reversibly associates with Golgi non-clathrin-coated vesicles, which further mediate biosynthetic protein transport from the ER, via the Golgi up to the trans Golgi network. The coatomer complex is required for budding from Golgi membranes, and is essential for the retrograde Golgi-to-ER transport of dilysine-tagged proteins.</text>
</comment>
<keyword evidence="4 7" id="KW-0963">Cytoplasm</keyword>
<evidence type="ECO:0000313" key="8">
    <source>
        <dbReference type="EMBL" id="KAG7664968.1"/>
    </source>
</evidence>
<keyword evidence="7" id="KW-0931">ER-Golgi transport</keyword>
<keyword evidence="3 7" id="KW-0813">Transport</keyword>
<evidence type="ECO:0000256" key="1">
    <source>
        <dbReference type="ARBA" id="ARBA00004370"/>
    </source>
</evidence>
<evidence type="ECO:0000313" key="9">
    <source>
        <dbReference type="Proteomes" id="UP000694255"/>
    </source>
</evidence>
<dbReference type="OrthoDB" id="310217at2759"/>
<reference evidence="8 9" key="1">
    <citation type="journal article" date="2021" name="DNA Res.">
        <title>Genome analysis of Candida subhashii reveals its hybrid nature and dual mitochondrial genome conformations.</title>
        <authorList>
            <person name="Mixao V."/>
            <person name="Hegedusova E."/>
            <person name="Saus E."/>
            <person name="Pryszcz L.P."/>
            <person name="Cillingova A."/>
            <person name="Nosek J."/>
            <person name="Gabaldon T."/>
        </authorList>
    </citation>
    <scope>NUCLEOTIDE SEQUENCE [LARGE SCALE GENOMIC DNA]</scope>
    <source>
        <strain evidence="8 9">CBS 10753</strain>
    </source>
</reference>
<dbReference type="AlphaFoldDB" id="A0A8J5UJZ9"/>
<dbReference type="Proteomes" id="UP000694255">
    <property type="component" value="Unassembled WGS sequence"/>
</dbReference>
<gene>
    <name evidence="8" type="ORF">J8A68_001496</name>
</gene>
<comment type="subcellular location">
    <subcellularLocation>
        <location evidence="2 7">Cytoplasm</location>
    </subcellularLocation>
    <subcellularLocation>
        <location evidence="1">Membrane</location>
    </subcellularLocation>
</comment>
<comment type="caution">
    <text evidence="8">The sequence shown here is derived from an EMBL/GenBank/DDBJ whole genome shotgun (WGS) entry which is preliminary data.</text>
</comment>
<keyword evidence="7" id="KW-0968">Cytoplasmic vesicle</keyword>
<dbReference type="GO" id="GO:0030126">
    <property type="term" value="C:COPI vesicle coat"/>
    <property type="evidence" value="ECO:0007669"/>
    <property type="project" value="TreeGrafter"/>
</dbReference>
<evidence type="ECO:0000256" key="7">
    <source>
        <dbReference type="PIRNR" id="PIRNR016478"/>
    </source>
</evidence>
<sequence>MDTFTDSGELYNIKNQFYTNQFQKVISYTLDQFSPESQLKVLEFQIRSTIALEQDASELIEYGKVQFSDEDQLFELLTVWNDLMTFGMDDSTYFQDIQQAEFELQAVLTAIYLVQFEKDIDQAIDFLNSYVNESKNVYEIEPFLILMQLYLIRGNYTLSDKLFNNLKRFPDIKDNIIYQIIESWMLSIKGESDNINNSFYFYDELLSTGLDDDESCKFKILSILFVLTIQLKHYPEAQELLKQIDSLKVKPNGDFIANKITFEYLTQGNQESINLLLQELEKVDPEHQYLVDLQERNSIFNEIVTKYHV</sequence>
<protein>
    <recommendedName>
        <fullName evidence="7">Coatomer subunit epsilon</fullName>
    </recommendedName>
</protein>
<keyword evidence="9" id="KW-1185">Reference proteome</keyword>
<keyword evidence="5 7" id="KW-0653">Protein transport</keyword>
<dbReference type="GO" id="GO:0006891">
    <property type="term" value="P:intra-Golgi vesicle-mediated transport"/>
    <property type="evidence" value="ECO:0007669"/>
    <property type="project" value="TreeGrafter"/>
</dbReference>
<dbReference type="GO" id="GO:0005198">
    <property type="term" value="F:structural molecule activity"/>
    <property type="evidence" value="ECO:0007669"/>
    <property type="project" value="InterPro"/>
</dbReference>
<keyword evidence="6 7" id="KW-0472">Membrane</keyword>
<organism evidence="8 9">
    <name type="scientific">[Candida] subhashii</name>
    <dbReference type="NCBI Taxonomy" id="561895"/>
    <lineage>
        <taxon>Eukaryota</taxon>
        <taxon>Fungi</taxon>
        <taxon>Dikarya</taxon>
        <taxon>Ascomycota</taxon>
        <taxon>Saccharomycotina</taxon>
        <taxon>Pichiomycetes</taxon>
        <taxon>Debaryomycetaceae</taxon>
        <taxon>Spathaspora</taxon>
    </lineage>
</organism>
<evidence type="ECO:0000256" key="3">
    <source>
        <dbReference type="ARBA" id="ARBA00022448"/>
    </source>
</evidence>
<evidence type="ECO:0000256" key="5">
    <source>
        <dbReference type="ARBA" id="ARBA00022927"/>
    </source>
</evidence>